<dbReference type="InterPro" id="IPR031552">
    <property type="entry name" value="ParE-like_toxin"/>
</dbReference>
<name>A0A537J750_9BACT</name>
<dbReference type="Pfam" id="PF15781">
    <property type="entry name" value="ParE-like_toxin"/>
    <property type="match status" value="1"/>
</dbReference>
<protein>
    <submittedName>
        <fullName evidence="1">Type II toxin-antitoxin system RelE/ParE family toxin</fullName>
    </submittedName>
</protein>
<gene>
    <name evidence="1" type="ORF">E6H03_11255</name>
</gene>
<evidence type="ECO:0000313" key="2">
    <source>
        <dbReference type="Proteomes" id="UP000318093"/>
    </source>
</evidence>
<dbReference type="Gene3D" id="3.30.2310.20">
    <property type="entry name" value="RelE-like"/>
    <property type="match status" value="1"/>
</dbReference>
<reference evidence="1 2" key="1">
    <citation type="journal article" date="2019" name="Nat. Microbiol.">
        <title>Mediterranean grassland soil C-N compound turnover is dependent on rainfall and depth, and is mediated by genomically divergent microorganisms.</title>
        <authorList>
            <person name="Diamond S."/>
            <person name="Andeer P.F."/>
            <person name="Li Z."/>
            <person name="Crits-Christoph A."/>
            <person name="Burstein D."/>
            <person name="Anantharaman K."/>
            <person name="Lane K.R."/>
            <person name="Thomas B.C."/>
            <person name="Pan C."/>
            <person name="Northen T.R."/>
            <person name="Banfield J.F."/>
        </authorList>
    </citation>
    <scope>NUCLEOTIDE SEQUENCE [LARGE SCALE GENOMIC DNA]</scope>
    <source>
        <strain evidence="1">NP_6</strain>
    </source>
</reference>
<dbReference type="SUPFAM" id="SSF143011">
    <property type="entry name" value="RelE-like"/>
    <property type="match status" value="1"/>
</dbReference>
<comment type="caution">
    <text evidence="1">The sequence shown here is derived from an EMBL/GenBank/DDBJ whole genome shotgun (WGS) entry which is preliminary data.</text>
</comment>
<dbReference type="EMBL" id="VBAN01000377">
    <property type="protein sequence ID" value="TMI78886.1"/>
    <property type="molecule type" value="Genomic_DNA"/>
</dbReference>
<accession>A0A537J750</accession>
<sequence>MPYTGLAAPSYNKDRKRLAPAVIHRLDEVQAQILQDPHRGDRKRGALRQVWVEKFKAQNDQWLVAYIIEERRNIVYFVAVGQHENFYRDLQRHLERGGKVERPL</sequence>
<organism evidence="1 2">
    <name type="scientific">Candidatus Segetimicrobium genomatis</name>
    <dbReference type="NCBI Taxonomy" id="2569760"/>
    <lineage>
        <taxon>Bacteria</taxon>
        <taxon>Bacillati</taxon>
        <taxon>Candidatus Sysuimicrobiota</taxon>
        <taxon>Candidatus Sysuimicrobiia</taxon>
        <taxon>Candidatus Sysuimicrobiales</taxon>
        <taxon>Candidatus Segetimicrobiaceae</taxon>
        <taxon>Candidatus Segetimicrobium</taxon>
    </lineage>
</organism>
<dbReference type="Proteomes" id="UP000318093">
    <property type="component" value="Unassembled WGS sequence"/>
</dbReference>
<dbReference type="AlphaFoldDB" id="A0A537J750"/>
<evidence type="ECO:0000313" key="1">
    <source>
        <dbReference type="EMBL" id="TMI78886.1"/>
    </source>
</evidence>
<dbReference type="InterPro" id="IPR035093">
    <property type="entry name" value="RelE/ParE_toxin_dom_sf"/>
</dbReference>
<proteinExistence type="predicted"/>